<keyword evidence="1" id="KW-0472">Membrane</keyword>
<accession>A4CBG5</accession>
<dbReference type="EMBL" id="AAOH01000005">
    <property type="protein sequence ID" value="EAR27702.1"/>
    <property type="molecule type" value="Genomic_DNA"/>
</dbReference>
<protein>
    <submittedName>
        <fullName evidence="2">Uncharacterized protein</fullName>
    </submittedName>
</protein>
<dbReference type="HOGENOM" id="CLU_3275452_0_0_6"/>
<dbReference type="AlphaFoldDB" id="A4CBG5"/>
<organism evidence="2 3">
    <name type="scientific">Pseudoalteromonas tunicata D2</name>
    <dbReference type="NCBI Taxonomy" id="87626"/>
    <lineage>
        <taxon>Bacteria</taxon>
        <taxon>Pseudomonadati</taxon>
        <taxon>Pseudomonadota</taxon>
        <taxon>Gammaproteobacteria</taxon>
        <taxon>Alteromonadales</taxon>
        <taxon>Pseudoalteromonadaceae</taxon>
        <taxon>Pseudoalteromonas</taxon>
    </lineage>
</organism>
<reference evidence="2 3" key="1">
    <citation type="submission" date="2006-02" db="EMBL/GenBank/DDBJ databases">
        <authorList>
            <person name="Moran M.A."/>
            <person name="Kjelleberg S."/>
            <person name="Egan S."/>
            <person name="Saunders N."/>
            <person name="Thomas T."/>
            <person name="Ferriera S."/>
            <person name="Johnson J."/>
            <person name="Kravitz S."/>
            <person name="Halpern A."/>
            <person name="Remington K."/>
            <person name="Beeson K."/>
            <person name="Tran B."/>
            <person name="Rogers Y.-H."/>
            <person name="Friedman R."/>
            <person name="Venter J.C."/>
        </authorList>
    </citation>
    <scope>NUCLEOTIDE SEQUENCE [LARGE SCALE GENOMIC DNA]</scope>
    <source>
        <strain evidence="2 3">D2</strain>
    </source>
</reference>
<evidence type="ECO:0000256" key="1">
    <source>
        <dbReference type="SAM" id="Phobius"/>
    </source>
</evidence>
<keyword evidence="1" id="KW-1133">Transmembrane helix</keyword>
<dbReference type="Proteomes" id="UP000006201">
    <property type="component" value="Unassembled WGS sequence"/>
</dbReference>
<sequence>MFLIDDFYAIMMAKWLLLLRLFDGIFFLSTILQLGIQFLLC</sequence>
<keyword evidence="1" id="KW-0812">Transmembrane</keyword>
<proteinExistence type="predicted"/>
<evidence type="ECO:0000313" key="3">
    <source>
        <dbReference type="Proteomes" id="UP000006201"/>
    </source>
</evidence>
<keyword evidence="3" id="KW-1185">Reference proteome</keyword>
<dbReference type="STRING" id="87626.PTD2_17810"/>
<evidence type="ECO:0000313" key="2">
    <source>
        <dbReference type="EMBL" id="EAR27702.1"/>
    </source>
</evidence>
<name>A4CBG5_9GAMM</name>
<feature type="transmembrane region" description="Helical" evidence="1">
    <location>
        <begin position="21"/>
        <end position="40"/>
    </location>
</feature>
<gene>
    <name evidence="2" type="ORF">PTD2_17810</name>
</gene>
<comment type="caution">
    <text evidence="2">The sequence shown here is derived from an EMBL/GenBank/DDBJ whole genome shotgun (WGS) entry which is preliminary data.</text>
</comment>